<keyword evidence="2" id="KW-1185">Reference proteome</keyword>
<dbReference type="Proteomes" id="UP000199024">
    <property type="component" value="Unassembled WGS sequence"/>
</dbReference>
<dbReference type="PRINTS" id="PR00413">
    <property type="entry name" value="HADHALOGNASE"/>
</dbReference>
<dbReference type="CDD" id="cd02603">
    <property type="entry name" value="HAD_sEH-N_like"/>
    <property type="match status" value="1"/>
</dbReference>
<dbReference type="PANTHER" id="PTHR43611:SF3">
    <property type="entry name" value="FLAVIN MONONUCLEOTIDE HYDROLASE 1, CHLOROPLATIC"/>
    <property type="match status" value="1"/>
</dbReference>
<evidence type="ECO:0000313" key="2">
    <source>
        <dbReference type="Proteomes" id="UP000199024"/>
    </source>
</evidence>
<reference evidence="1 2" key="1">
    <citation type="submission" date="2016-10" db="EMBL/GenBank/DDBJ databases">
        <authorList>
            <person name="de Groot N.N."/>
        </authorList>
    </citation>
    <scope>NUCLEOTIDE SEQUENCE [LARGE SCALE GENOMIC DNA]</scope>
    <source>
        <strain evidence="1 2">DSM 21001</strain>
    </source>
</reference>
<dbReference type="PANTHER" id="PTHR43611">
    <property type="entry name" value="ALPHA-D-GLUCOSE 1-PHOSPHATE PHOSPHATASE"/>
    <property type="match status" value="1"/>
</dbReference>
<dbReference type="EMBL" id="FOZL01000001">
    <property type="protein sequence ID" value="SFS16241.1"/>
    <property type="molecule type" value="Genomic_DNA"/>
</dbReference>
<dbReference type="InterPro" id="IPR023214">
    <property type="entry name" value="HAD_sf"/>
</dbReference>
<proteinExistence type="predicted"/>
<evidence type="ECO:0000313" key="1">
    <source>
        <dbReference type="EMBL" id="SFS16241.1"/>
    </source>
</evidence>
<name>A0A1I6MKS3_9BACT</name>
<dbReference type="NCBIfam" id="TIGR01509">
    <property type="entry name" value="HAD-SF-IA-v3"/>
    <property type="match status" value="1"/>
</dbReference>
<dbReference type="RefSeq" id="WP_089839870.1">
    <property type="nucleotide sequence ID" value="NZ_FOZL01000001.1"/>
</dbReference>
<dbReference type="STRING" id="474950.SAMN05421771_2879"/>
<dbReference type="OrthoDB" id="9797415at2"/>
<accession>A0A1I6MKS3</accession>
<organism evidence="1 2">
    <name type="scientific">Granulicella pectinivorans</name>
    <dbReference type="NCBI Taxonomy" id="474950"/>
    <lineage>
        <taxon>Bacteria</taxon>
        <taxon>Pseudomonadati</taxon>
        <taxon>Acidobacteriota</taxon>
        <taxon>Terriglobia</taxon>
        <taxon>Terriglobales</taxon>
        <taxon>Acidobacteriaceae</taxon>
        <taxon>Granulicella</taxon>
    </lineage>
</organism>
<keyword evidence="1" id="KW-0378">Hydrolase</keyword>
<dbReference type="AlphaFoldDB" id="A0A1I6MKS3"/>
<dbReference type="InterPro" id="IPR036412">
    <property type="entry name" value="HAD-like_sf"/>
</dbReference>
<dbReference type="InterPro" id="IPR006439">
    <property type="entry name" value="HAD-SF_hydro_IA"/>
</dbReference>
<dbReference type="Pfam" id="PF00702">
    <property type="entry name" value="Hydrolase"/>
    <property type="match status" value="1"/>
</dbReference>
<dbReference type="Gene3D" id="3.40.50.1000">
    <property type="entry name" value="HAD superfamily/HAD-like"/>
    <property type="match status" value="1"/>
</dbReference>
<dbReference type="SUPFAM" id="SSF56784">
    <property type="entry name" value="HAD-like"/>
    <property type="match status" value="1"/>
</dbReference>
<sequence>MTDIQAVLFDYGMVLSGPAHPPVWAHMQQLTGLSPDAFDAAYWAPRRDYDRGALTGRAYWQAVSPASDAATIDLLIQADTDLWTQPNPPMLEWARALQHAGIRTGILSNLGDAMTEGVLSRFDFAAFHHRTWSYTVGHAKPEPQIYAHAVAGLATPAAHILFLDDREENIQGAQQAGLQTLLYTTHQAFEAEMHVRGLDSLLHPSR</sequence>
<dbReference type="GO" id="GO:0016787">
    <property type="term" value="F:hydrolase activity"/>
    <property type="evidence" value="ECO:0007669"/>
    <property type="project" value="UniProtKB-KW"/>
</dbReference>
<gene>
    <name evidence="1" type="ORF">SAMN05421771_2879</name>
</gene>
<protein>
    <submittedName>
        <fullName evidence="1">Putative hydrolase of the HAD superfamily</fullName>
    </submittedName>
</protein>